<dbReference type="InterPro" id="IPR010730">
    <property type="entry name" value="HET"/>
</dbReference>
<feature type="compositionally biased region" description="Basic and acidic residues" evidence="1">
    <location>
        <begin position="242"/>
        <end position="263"/>
    </location>
</feature>
<dbReference type="Proteomes" id="UP000504636">
    <property type="component" value="Unplaced"/>
</dbReference>
<dbReference type="Pfam" id="PF06985">
    <property type="entry name" value="HET"/>
    <property type="match status" value="1"/>
</dbReference>
<sequence>MNQKSTDEKNHQVPIMSKIYGLASSVCVWIGAADKDSKIALDFIKDEVLRIERFDELCEDIAYSHKWGAMVNLMKRPWFSRRWVVQEIALANEAVIYCGKDSISWKNFSDAVQLFVEVETTTHKLSEVMKMAPKFYHVPGWFQYVYCFGCRSVRSASLCLVWSTSCLRCLCSRQRNREIQSAKAHLNAWYRNLKAKPYKVDYSLPFIAICQEFILFSIRQSENRTQALDIICRPWAPTPTPKKPEIKGEGHSKPDDFPSKVDDDQTMPSWIPKLSGAAYAMYTHPNGELKMGRQNADPLVGLPGLSHRNYSAAGNRGANFDVLRFRKREGHFSMYVLGFVLDQVGKVSIRSQSGNIHEEWVSQGGRKDINDDPPQEFWRTLVADRGKLGRDAPKYYARACKESITKGLPSGSLNTTELINDVRSSVVAEFFRRVQAVI</sequence>
<evidence type="ECO:0000259" key="2">
    <source>
        <dbReference type="Pfam" id="PF06985"/>
    </source>
</evidence>
<dbReference type="EMBL" id="MU003706">
    <property type="protein sequence ID" value="KAF2806931.1"/>
    <property type="molecule type" value="Genomic_DNA"/>
</dbReference>
<feature type="region of interest" description="Disordered" evidence="1">
    <location>
        <begin position="239"/>
        <end position="264"/>
    </location>
</feature>
<dbReference type="GeneID" id="54461500"/>
<dbReference type="PANTHER" id="PTHR24148:SF64">
    <property type="entry name" value="HETEROKARYON INCOMPATIBILITY DOMAIN-CONTAINING PROTEIN"/>
    <property type="match status" value="1"/>
</dbReference>
<evidence type="ECO:0000313" key="4">
    <source>
        <dbReference type="Proteomes" id="UP000504636"/>
    </source>
</evidence>
<dbReference type="RefSeq" id="XP_033573895.1">
    <property type="nucleotide sequence ID" value="XM_033720607.1"/>
</dbReference>
<dbReference type="AlphaFoldDB" id="A0A6A6YDM7"/>
<keyword evidence="4" id="KW-1185">Reference proteome</keyword>
<accession>A0A6A6YDM7</accession>
<dbReference type="InterPro" id="IPR052895">
    <property type="entry name" value="HetReg/Transcr_Mod"/>
</dbReference>
<evidence type="ECO:0000256" key="1">
    <source>
        <dbReference type="SAM" id="MobiDB-lite"/>
    </source>
</evidence>
<feature type="domain" description="Heterokaryon incompatibility" evidence="2">
    <location>
        <begin position="2"/>
        <end position="87"/>
    </location>
</feature>
<reference evidence="5" key="2">
    <citation type="submission" date="2020-04" db="EMBL/GenBank/DDBJ databases">
        <authorList>
            <consortium name="NCBI Genome Project"/>
        </authorList>
    </citation>
    <scope>NUCLEOTIDE SEQUENCE</scope>
    <source>
        <strain evidence="5">CBS 304.34</strain>
    </source>
</reference>
<dbReference type="OrthoDB" id="3477286at2759"/>
<proteinExistence type="predicted"/>
<name>A0A6A6YDM7_9PEZI</name>
<dbReference type="PANTHER" id="PTHR24148">
    <property type="entry name" value="ANKYRIN REPEAT DOMAIN-CONTAINING PROTEIN 39 HOMOLOG-RELATED"/>
    <property type="match status" value="1"/>
</dbReference>
<evidence type="ECO:0000313" key="5">
    <source>
        <dbReference type="RefSeq" id="XP_033573895.1"/>
    </source>
</evidence>
<protein>
    <recommendedName>
        <fullName evidence="2">Heterokaryon incompatibility domain-containing protein</fullName>
    </recommendedName>
</protein>
<reference evidence="3 5" key="1">
    <citation type="journal article" date="2020" name="Stud. Mycol.">
        <title>101 Dothideomycetes genomes: a test case for predicting lifestyles and emergence of pathogens.</title>
        <authorList>
            <person name="Haridas S."/>
            <person name="Albert R."/>
            <person name="Binder M."/>
            <person name="Bloem J."/>
            <person name="Labutti K."/>
            <person name="Salamov A."/>
            <person name="Andreopoulos B."/>
            <person name="Baker S."/>
            <person name="Barry K."/>
            <person name="Bills G."/>
            <person name="Bluhm B."/>
            <person name="Cannon C."/>
            <person name="Castanera R."/>
            <person name="Culley D."/>
            <person name="Daum C."/>
            <person name="Ezra D."/>
            <person name="Gonzalez J."/>
            <person name="Henrissat B."/>
            <person name="Kuo A."/>
            <person name="Liang C."/>
            <person name="Lipzen A."/>
            <person name="Lutzoni F."/>
            <person name="Magnuson J."/>
            <person name="Mondo S."/>
            <person name="Nolan M."/>
            <person name="Ohm R."/>
            <person name="Pangilinan J."/>
            <person name="Park H.-J."/>
            <person name="Ramirez L."/>
            <person name="Alfaro M."/>
            <person name="Sun H."/>
            <person name="Tritt A."/>
            <person name="Yoshinaga Y."/>
            <person name="Zwiers L.-H."/>
            <person name="Turgeon B."/>
            <person name="Goodwin S."/>
            <person name="Spatafora J."/>
            <person name="Crous P."/>
            <person name="Grigoriev I."/>
        </authorList>
    </citation>
    <scope>NUCLEOTIDE SEQUENCE</scope>
    <source>
        <strain evidence="3 5">CBS 304.34</strain>
    </source>
</reference>
<organism evidence="3">
    <name type="scientific">Mytilinidion resinicola</name>
    <dbReference type="NCBI Taxonomy" id="574789"/>
    <lineage>
        <taxon>Eukaryota</taxon>
        <taxon>Fungi</taxon>
        <taxon>Dikarya</taxon>
        <taxon>Ascomycota</taxon>
        <taxon>Pezizomycotina</taxon>
        <taxon>Dothideomycetes</taxon>
        <taxon>Pleosporomycetidae</taxon>
        <taxon>Mytilinidiales</taxon>
        <taxon>Mytilinidiaceae</taxon>
        <taxon>Mytilinidion</taxon>
    </lineage>
</organism>
<evidence type="ECO:0000313" key="3">
    <source>
        <dbReference type="EMBL" id="KAF2806931.1"/>
    </source>
</evidence>
<gene>
    <name evidence="3 5" type="ORF">BDZ99DRAFT_465683</name>
</gene>
<reference evidence="5" key="3">
    <citation type="submission" date="2025-04" db="UniProtKB">
        <authorList>
            <consortium name="RefSeq"/>
        </authorList>
    </citation>
    <scope>IDENTIFICATION</scope>
    <source>
        <strain evidence="5">CBS 304.34</strain>
    </source>
</reference>